<dbReference type="OrthoDB" id="9148542at2"/>
<dbReference type="Pfam" id="PF13289">
    <property type="entry name" value="SIR2_2"/>
    <property type="match status" value="1"/>
</dbReference>
<proteinExistence type="predicted"/>
<dbReference type="Proteomes" id="UP000241764">
    <property type="component" value="Unassembled WGS sequence"/>
</dbReference>
<accession>A0A2P7B6Z0</accession>
<evidence type="ECO:0000313" key="1">
    <source>
        <dbReference type="EMBL" id="PSH62231.1"/>
    </source>
</evidence>
<dbReference type="EMBL" id="PGGM01000010">
    <property type="protein sequence ID" value="PSH62231.1"/>
    <property type="molecule type" value="Genomic_DNA"/>
</dbReference>
<dbReference type="AlphaFoldDB" id="A0A2P7B6Z0"/>
<organism evidence="1 2">
    <name type="scientific">Phyllobacterium sophorae</name>
    <dbReference type="NCBI Taxonomy" id="1520277"/>
    <lineage>
        <taxon>Bacteria</taxon>
        <taxon>Pseudomonadati</taxon>
        <taxon>Pseudomonadota</taxon>
        <taxon>Alphaproteobacteria</taxon>
        <taxon>Hyphomicrobiales</taxon>
        <taxon>Phyllobacteriaceae</taxon>
        <taxon>Phyllobacterium</taxon>
    </lineage>
</organism>
<keyword evidence="2" id="KW-1185">Reference proteome</keyword>
<reference evidence="2" key="1">
    <citation type="submission" date="2017-11" db="EMBL/GenBank/DDBJ databases">
        <authorList>
            <person name="Kuznetsova I."/>
            <person name="Sazanova A."/>
            <person name="Chirak E."/>
            <person name="Safronova V."/>
            <person name="Willems A."/>
        </authorList>
    </citation>
    <scope>NUCLEOTIDE SEQUENCE [LARGE SCALE GENOMIC DNA]</scope>
    <source>
        <strain evidence="2">CCBAU 03422</strain>
    </source>
</reference>
<name>A0A2P7B6Z0_9HYPH</name>
<protein>
    <submittedName>
        <fullName evidence="1">SIR2 family protein</fullName>
    </submittedName>
</protein>
<sequence length="575" mass="62357">MHAGARGSDLPTARTITVKETIDLLDGQFAEVAKAVAQGSYAFWLGSGISRDRVIGLDGVLAKLIEFLRSHATTNQNCRFTTTLNRIIDLAEPTPGERATIDVTKPAIDWPCLDNIVSRLWGKYSEVLSQDVENEKQDYLLWDALDFPNTFAHQQADAEHLAIGILALEGAVSEIATPNWDGLLEGALVELGHPLTSFQITVEGADLRGPPAATKLYKFHGCALRAIEKEDEYRKLLIARNDQIIGWMGNATFTIVRDQLTALIQRSRTLMIGLSAQDANIQHLFGKAGAIKGWKWDASPPPIMFAADQLTTGQKTVLSVAYGDDYEDNRHQIGASALIQAFGKQLLLALVLSVITQKLEMLASDASAPNLRQADRDGIAAGLRYLRDGAAEAANNDRLTAIKRFAQALTRAKYQLQNGENPVGAVQYFPLDHRPTHQMKGDVALAVTGQREAANALGLMGLIAQSGDWALGLDDPTDPASGALRITSSVAHARVFFAANDDNIASLIECGAFAEDDADVVIFCSKRVTARQQRNPSANYRTGVSGPRYIAFGPMLQQTADLDSLLSDLRAEVAI</sequence>
<evidence type="ECO:0000313" key="2">
    <source>
        <dbReference type="Proteomes" id="UP000241764"/>
    </source>
</evidence>
<gene>
    <name evidence="1" type="ORF">CU103_20650</name>
</gene>
<comment type="caution">
    <text evidence="1">The sequence shown here is derived from an EMBL/GenBank/DDBJ whole genome shotgun (WGS) entry which is preliminary data.</text>
</comment>